<dbReference type="InterPro" id="IPR000300">
    <property type="entry name" value="IPPc"/>
</dbReference>
<sequence length="614" mass="70561">NGFKATSSSPALNKRSSTPSSAENQAFVSFLPDTAQSDICNSEIIRRYIQSREDQYCDYDRISIFCGTYNVNGQSCNGVSLDDWLAHKTQEAPDIYAIGFQELDLSQQAYIFDTGKEHEWACTVKKSLPSSENFKELKRIRLVGIFLLVYIKKRLFGFVDHNSVECNSVATGLLNMMGNKGAVAVRFKIHDSTLCFIASHLAAGSDELMRRNQDYKEICKLYFQPSMPLSYKSQSLKIEIFDHDLIFWLGDLNYRLYEPGPSTKNFYMGTNLDAKFVKHKCNLFEYDFLLRYDQLSIMRRENLAFHEFREGLITFAPTYKYDPGTDVWDTSEKCRAPAWTDRILWIGDGIEQLHYDSVPSLKLSDHKPVYSLFQAKIRRINDAKYSKIYESALREADRIENEYLPQVKIDKLEFHFKDVKFFEPQSDNCVIKNVGKLPVQYSFVSKSPSTKEYCKSWIMVTPDRFTIKVDEECVLNVTVTVDKMSVRKILTGEDNMQDHLVLHLHGGRHIFLSISANFIPTCFGRSLSELMTYKQTGVEPNVGKLIDLGDEPETTQCKRMSNAALLGIPVQIYRLATQIIQKGSQMIIPYLRDERTTYIYHDLGLIFAGFSTFL</sequence>
<dbReference type="InterPro" id="IPR048869">
    <property type="entry name" value="OCRL-1_2_ASH"/>
</dbReference>
<accession>A0A915HM72</accession>
<dbReference type="PANTHER" id="PTHR11200:SF300">
    <property type="entry name" value="TYPE II INOSITOL 1,4,5-TRISPHOSPHATE 5-PHOSPHATASE"/>
    <property type="match status" value="1"/>
</dbReference>
<dbReference type="GO" id="GO:0016020">
    <property type="term" value="C:membrane"/>
    <property type="evidence" value="ECO:0007669"/>
    <property type="project" value="TreeGrafter"/>
</dbReference>
<organism evidence="3 4">
    <name type="scientific">Romanomermis culicivorax</name>
    <name type="common">Nematode worm</name>
    <dbReference type="NCBI Taxonomy" id="13658"/>
    <lineage>
        <taxon>Eukaryota</taxon>
        <taxon>Metazoa</taxon>
        <taxon>Ecdysozoa</taxon>
        <taxon>Nematoda</taxon>
        <taxon>Enoplea</taxon>
        <taxon>Dorylaimia</taxon>
        <taxon>Mermithida</taxon>
        <taxon>Mermithoidea</taxon>
        <taxon>Mermithidae</taxon>
        <taxon>Romanomermis</taxon>
    </lineage>
</organism>
<dbReference type="Proteomes" id="UP000887565">
    <property type="component" value="Unplaced"/>
</dbReference>
<name>A0A915HM72_ROMCU</name>
<dbReference type="SUPFAM" id="SSF56219">
    <property type="entry name" value="DNase I-like"/>
    <property type="match status" value="1"/>
</dbReference>
<dbReference type="AlphaFoldDB" id="A0A915HM72"/>
<dbReference type="PANTHER" id="PTHR11200">
    <property type="entry name" value="INOSITOL 5-PHOSPHATASE"/>
    <property type="match status" value="1"/>
</dbReference>
<dbReference type="InterPro" id="IPR013783">
    <property type="entry name" value="Ig-like_fold"/>
</dbReference>
<dbReference type="Gene3D" id="3.60.10.10">
    <property type="entry name" value="Endonuclease/exonuclease/phosphatase"/>
    <property type="match status" value="1"/>
</dbReference>
<dbReference type="SMART" id="SM00128">
    <property type="entry name" value="IPPc"/>
    <property type="match status" value="1"/>
</dbReference>
<keyword evidence="3" id="KW-1185">Reference proteome</keyword>
<dbReference type="InterPro" id="IPR036691">
    <property type="entry name" value="Endo/exonu/phosph_ase_sf"/>
</dbReference>
<feature type="region of interest" description="Disordered" evidence="1">
    <location>
        <begin position="1"/>
        <end position="20"/>
    </location>
</feature>
<dbReference type="Gene3D" id="2.60.40.10">
    <property type="entry name" value="Immunoglobulins"/>
    <property type="match status" value="1"/>
</dbReference>
<proteinExistence type="predicted"/>
<dbReference type="GO" id="GO:0004439">
    <property type="term" value="F:phosphatidylinositol-4,5-bisphosphate 5-phosphatase activity"/>
    <property type="evidence" value="ECO:0007669"/>
    <property type="project" value="TreeGrafter"/>
</dbReference>
<evidence type="ECO:0000256" key="1">
    <source>
        <dbReference type="SAM" id="MobiDB-lite"/>
    </source>
</evidence>
<dbReference type="WBParaSite" id="nRc.2.0.1.t02432-RA">
    <property type="protein sequence ID" value="nRc.2.0.1.t02432-RA"/>
    <property type="gene ID" value="nRc.2.0.1.g02432"/>
</dbReference>
<dbReference type="GO" id="GO:0046856">
    <property type="term" value="P:phosphatidylinositol dephosphorylation"/>
    <property type="evidence" value="ECO:0007669"/>
    <property type="project" value="InterPro"/>
</dbReference>
<protein>
    <submittedName>
        <fullName evidence="4">Inositol polyphosphate-related phosphatase domain-containing protein</fullName>
    </submittedName>
</protein>
<evidence type="ECO:0000259" key="2">
    <source>
        <dbReference type="SMART" id="SM00128"/>
    </source>
</evidence>
<dbReference type="InterPro" id="IPR046985">
    <property type="entry name" value="IP5"/>
</dbReference>
<evidence type="ECO:0000313" key="4">
    <source>
        <dbReference type="WBParaSite" id="nRc.2.0.1.t02432-RA"/>
    </source>
</evidence>
<evidence type="ECO:0000313" key="3">
    <source>
        <dbReference type="Proteomes" id="UP000887565"/>
    </source>
</evidence>
<feature type="domain" description="Inositol polyphosphate-related phosphatase" evidence="2">
    <location>
        <begin position="60"/>
        <end position="381"/>
    </location>
</feature>
<dbReference type="Pfam" id="PF21310">
    <property type="entry name" value="OCRL-like_ASH"/>
    <property type="match status" value="1"/>
</dbReference>
<reference evidence="4" key="1">
    <citation type="submission" date="2022-11" db="UniProtKB">
        <authorList>
            <consortium name="WormBaseParasite"/>
        </authorList>
    </citation>
    <scope>IDENTIFICATION</scope>
</reference>
<dbReference type="OMA" id="WDTSEKG"/>
<dbReference type="Pfam" id="PF22669">
    <property type="entry name" value="Exo_endo_phos2"/>
    <property type="match status" value="1"/>
</dbReference>